<dbReference type="EMBL" id="JARAOO010000001">
    <property type="protein sequence ID" value="KAJ7980885.1"/>
    <property type="molecule type" value="Genomic_DNA"/>
</dbReference>
<accession>A0AAD7QGJ2</accession>
<evidence type="ECO:0000313" key="2">
    <source>
        <dbReference type="Proteomes" id="UP001163823"/>
    </source>
</evidence>
<comment type="caution">
    <text evidence="1">The sequence shown here is derived from an EMBL/GenBank/DDBJ whole genome shotgun (WGS) entry which is preliminary data.</text>
</comment>
<dbReference type="Proteomes" id="UP001163823">
    <property type="component" value="Chromosome 1"/>
</dbReference>
<gene>
    <name evidence="1" type="ORF">O6P43_000230</name>
</gene>
<name>A0AAD7QGJ2_QUISA</name>
<protein>
    <submittedName>
        <fullName evidence="1">Histone H4</fullName>
    </submittedName>
</protein>
<evidence type="ECO:0000313" key="1">
    <source>
        <dbReference type="EMBL" id="KAJ7980885.1"/>
    </source>
</evidence>
<proteinExistence type="predicted"/>
<sequence length="130" mass="14317">MQSSKKKKKTTRFRGKIYNYNQKSIQPNAGTDLTAESIKSPPLPLQRINHIHGSHRLPSSVLSVSHCITNHILQEDLQNPSSLLVDQSTDPLHTTSTSQTANCRLGDSLNVIPQDLPVTLGTSFTQTLTT</sequence>
<feature type="non-terminal residue" evidence="1">
    <location>
        <position position="130"/>
    </location>
</feature>
<organism evidence="1 2">
    <name type="scientific">Quillaja saponaria</name>
    <name type="common">Soap bark tree</name>
    <dbReference type="NCBI Taxonomy" id="32244"/>
    <lineage>
        <taxon>Eukaryota</taxon>
        <taxon>Viridiplantae</taxon>
        <taxon>Streptophyta</taxon>
        <taxon>Embryophyta</taxon>
        <taxon>Tracheophyta</taxon>
        <taxon>Spermatophyta</taxon>
        <taxon>Magnoliopsida</taxon>
        <taxon>eudicotyledons</taxon>
        <taxon>Gunneridae</taxon>
        <taxon>Pentapetalae</taxon>
        <taxon>rosids</taxon>
        <taxon>fabids</taxon>
        <taxon>Fabales</taxon>
        <taxon>Quillajaceae</taxon>
        <taxon>Quillaja</taxon>
    </lineage>
</organism>
<reference evidence="1 2" key="1">
    <citation type="journal article" date="2023" name="Science">
        <title>Elucidation of the pathway for biosynthesis of saponin adjuvants from the soapbark tree.</title>
        <authorList>
            <person name="Reed J."/>
            <person name="Orme A."/>
            <person name="El-Demerdash A."/>
            <person name="Owen C."/>
            <person name="Martin L.B.B."/>
            <person name="Misra R.C."/>
            <person name="Kikuchi S."/>
            <person name="Rejzek M."/>
            <person name="Martin A.C."/>
            <person name="Harkess A."/>
            <person name="Leebens-Mack J."/>
            <person name="Louveau T."/>
            <person name="Stephenson M.J."/>
            <person name="Osbourn A."/>
        </authorList>
    </citation>
    <scope>NUCLEOTIDE SEQUENCE [LARGE SCALE GENOMIC DNA]</scope>
    <source>
        <strain evidence="1">S10</strain>
    </source>
</reference>
<dbReference type="KEGG" id="qsa:O6P43_000230"/>
<keyword evidence="2" id="KW-1185">Reference proteome</keyword>
<dbReference type="AlphaFoldDB" id="A0AAD7QGJ2"/>